<evidence type="ECO:0000313" key="2">
    <source>
        <dbReference type="EMBL" id="GAH36453.1"/>
    </source>
</evidence>
<protein>
    <submittedName>
        <fullName evidence="2">Uncharacterized protein</fullName>
    </submittedName>
</protein>
<gene>
    <name evidence="2" type="ORF">S03H2_13306</name>
</gene>
<dbReference type="EMBL" id="BARU01006755">
    <property type="protein sequence ID" value="GAH36453.1"/>
    <property type="molecule type" value="Genomic_DNA"/>
</dbReference>
<feature type="region of interest" description="Disordered" evidence="1">
    <location>
        <begin position="1"/>
        <end position="24"/>
    </location>
</feature>
<evidence type="ECO:0000256" key="1">
    <source>
        <dbReference type="SAM" id="MobiDB-lite"/>
    </source>
</evidence>
<accession>X1GTZ8</accession>
<reference evidence="2" key="1">
    <citation type="journal article" date="2014" name="Front. Microbiol.">
        <title>High frequency of phylogenetically diverse reductive dehalogenase-homologous genes in deep subseafloor sedimentary metagenomes.</title>
        <authorList>
            <person name="Kawai M."/>
            <person name="Futagami T."/>
            <person name="Toyoda A."/>
            <person name="Takaki Y."/>
            <person name="Nishi S."/>
            <person name="Hori S."/>
            <person name="Arai W."/>
            <person name="Tsubouchi T."/>
            <person name="Morono Y."/>
            <person name="Uchiyama I."/>
            <person name="Ito T."/>
            <person name="Fujiyama A."/>
            <person name="Inagaki F."/>
            <person name="Takami H."/>
        </authorList>
    </citation>
    <scope>NUCLEOTIDE SEQUENCE</scope>
    <source>
        <strain evidence="2">Expedition CK06-06</strain>
    </source>
</reference>
<dbReference type="AlphaFoldDB" id="X1GTZ8"/>
<comment type="caution">
    <text evidence="2">The sequence shown here is derived from an EMBL/GenBank/DDBJ whole genome shotgun (WGS) entry which is preliminary data.</text>
</comment>
<proteinExistence type="predicted"/>
<name>X1GTZ8_9ZZZZ</name>
<organism evidence="2">
    <name type="scientific">marine sediment metagenome</name>
    <dbReference type="NCBI Taxonomy" id="412755"/>
    <lineage>
        <taxon>unclassified sequences</taxon>
        <taxon>metagenomes</taxon>
        <taxon>ecological metagenomes</taxon>
    </lineage>
</organism>
<sequence>MSKKPKATKNKANDVETKKANREKRKTLAAQLGELTIVRAKIADQLNQVTTKCNQLATQMEAIEK</sequence>
<feature type="compositionally biased region" description="Basic and acidic residues" evidence="1">
    <location>
        <begin position="11"/>
        <end position="20"/>
    </location>
</feature>